<dbReference type="Proteomes" id="UP000288805">
    <property type="component" value="Unassembled WGS sequence"/>
</dbReference>
<comment type="caution">
    <text evidence="1">The sequence shown here is derived from an EMBL/GenBank/DDBJ whole genome shotgun (WGS) entry which is preliminary data.</text>
</comment>
<dbReference type="AlphaFoldDB" id="A0A438EMS4"/>
<reference evidence="1 2" key="1">
    <citation type="journal article" date="2018" name="PLoS Genet.">
        <title>Population sequencing reveals clonal diversity and ancestral inbreeding in the grapevine cultivar Chardonnay.</title>
        <authorList>
            <person name="Roach M.J."/>
            <person name="Johnson D.L."/>
            <person name="Bohlmann J."/>
            <person name="van Vuuren H.J."/>
            <person name="Jones S.J."/>
            <person name="Pretorius I.S."/>
            <person name="Schmidt S.A."/>
            <person name="Borneman A.R."/>
        </authorList>
    </citation>
    <scope>NUCLEOTIDE SEQUENCE [LARGE SCALE GENOMIC DNA]</scope>
    <source>
        <strain evidence="2">cv. Chardonnay</strain>
        <tissue evidence="1">Leaf</tissue>
    </source>
</reference>
<evidence type="ECO:0000313" key="1">
    <source>
        <dbReference type="EMBL" id="RVW49046.1"/>
    </source>
</evidence>
<organism evidence="1 2">
    <name type="scientific">Vitis vinifera</name>
    <name type="common">Grape</name>
    <dbReference type="NCBI Taxonomy" id="29760"/>
    <lineage>
        <taxon>Eukaryota</taxon>
        <taxon>Viridiplantae</taxon>
        <taxon>Streptophyta</taxon>
        <taxon>Embryophyta</taxon>
        <taxon>Tracheophyta</taxon>
        <taxon>Spermatophyta</taxon>
        <taxon>Magnoliopsida</taxon>
        <taxon>eudicotyledons</taxon>
        <taxon>Gunneridae</taxon>
        <taxon>Pentapetalae</taxon>
        <taxon>rosids</taxon>
        <taxon>Vitales</taxon>
        <taxon>Vitaceae</taxon>
        <taxon>Viteae</taxon>
        <taxon>Vitis</taxon>
    </lineage>
</organism>
<proteinExistence type="predicted"/>
<accession>A0A438EMS4</accession>
<dbReference type="EMBL" id="QGNW01001235">
    <property type="protein sequence ID" value="RVW49046.1"/>
    <property type="molecule type" value="Genomic_DNA"/>
</dbReference>
<name>A0A438EMS4_VITVI</name>
<evidence type="ECO:0000313" key="2">
    <source>
        <dbReference type="Proteomes" id="UP000288805"/>
    </source>
</evidence>
<gene>
    <name evidence="1" type="ORF">CK203_080973</name>
</gene>
<sequence length="77" mass="9178">MEDQFQETRPMPVAQLSSVQDKLPLHLHPHLLILRDWDFHEAKLITILIVYMDDIILTRNNEVEIKEFKEVLAKELK</sequence>
<protein>
    <submittedName>
        <fullName evidence="1">Uncharacterized protein</fullName>
    </submittedName>
</protein>